<keyword evidence="1" id="KW-0812">Transmembrane</keyword>
<feature type="transmembrane region" description="Helical" evidence="1">
    <location>
        <begin position="29"/>
        <end position="50"/>
    </location>
</feature>
<name>V8ANV1_9LACT</name>
<accession>V8ANV1</accession>
<dbReference type="EMBL" id="AVFE01000022">
    <property type="protein sequence ID" value="ETD04629.1"/>
    <property type="molecule type" value="Genomic_DNA"/>
</dbReference>
<keyword evidence="1" id="KW-0472">Membrane</keyword>
<protein>
    <submittedName>
        <fullName evidence="2">Uncharacterized protein</fullName>
    </submittedName>
</protein>
<comment type="caution">
    <text evidence="2">The sequence shown here is derived from an EMBL/GenBank/DDBJ whole genome shotgun (WGS) entry which is preliminary data.</text>
</comment>
<organism evidence="2 3">
    <name type="scientific">Lactococcus garvieae TRF1</name>
    <dbReference type="NCBI Taxonomy" id="1380772"/>
    <lineage>
        <taxon>Bacteria</taxon>
        <taxon>Bacillati</taxon>
        <taxon>Bacillota</taxon>
        <taxon>Bacilli</taxon>
        <taxon>Lactobacillales</taxon>
        <taxon>Streptococcaceae</taxon>
        <taxon>Lactococcus</taxon>
    </lineage>
</organism>
<evidence type="ECO:0000256" key="1">
    <source>
        <dbReference type="SAM" id="Phobius"/>
    </source>
</evidence>
<sequence length="58" mass="6880">MMIRLIFDIVFLVLSICNIFWNLTGEIKIIPLIFSFVFLIVMILEIDSYITNKKKNNK</sequence>
<dbReference type="Proteomes" id="UP000018692">
    <property type="component" value="Unassembled WGS sequence"/>
</dbReference>
<evidence type="ECO:0000313" key="3">
    <source>
        <dbReference type="Proteomes" id="UP000018692"/>
    </source>
</evidence>
<keyword evidence="1" id="KW-1133">Transmembrane helix</keyword>
<dbReference type="AlphaFoldDB" id="V8ANV1"/>
<gene>
    <name evidence="2" type="ORF">N568_0106970</name>
</gene>
<proteinExistence type="predicted"/>
<feature type="transmembrane region" description="Helical" evidence="1">
    <location>
        <begin position="5"/>
        <end position="23"/>
    </location>
</feature>
<reference evidence="2 3" key="1">
    <citation type="submission" date="2013-07" db="EMBL/GenBank/DDBJ databases">
        <title>Isolation of Lactococcus garvieae strain TRF1 from the fecal material of a timber rattlesnake.</title>
        <authorList>
            <person name="McLaughlin R.W."/>
            <person name="Cochran P.A."/>
            <person name="Dowd S.E."/>
        </authorList>
    </citation>
    <scope>NUCLEOTIDE SEQUENCE [LARGE SCALE GENOMIC DNA]</scope>
    <source>
        <strain evidence="2 3">TRF1</strain>
    </source>
</reference>
<evidence type="ECO:0000313" key="2">
    <source>
        <dbReference type="EMBL" id="ETD04629.1"/>
    </source>
</evidence>